<proteinExistence type="inferred from homology"/>
<organism evidence="5">
    <name type="scientific">Streptomyces olivaceus</name>
    <dbReference type="NCBI Taxonomy" id="47716"/>
    <lineage>
        <taxon>Bacteria</taxon>
        <taxon>Bacillati</taxon>
        <taxon>Actinomycetota</taxon>
        <taxon>Actinomycetes</taxon>
        <taxon>Kitasatosporales</taxon>
        <taxon>Streptomycetaceae</taxon>
        <taxon>Streptomyces</taxon>
    </lineage>
</organism>
<evidence type="ECO:0000256" key="1">
    <source>
        <dbReference type="ARBA" id="ARBA00010515"/>
    </source>
</evidence>
<dbReference type="AlphaFoldDB" id="A8KR20"/>
<name>A8KR20_STROV</name>
<evidence type="ECO:0000259" key="4">
    <source>
        <dbReference type="Pfam" id="PF07859"/>
    </source>
</evidence>
<dbReference type="SUPFAM" id="SSF53474">
    <property type="entry name" value="alpha/beta-Hydrolases"/>
    <property type="match status" value="1"/>
</dbReference>
<protein>
    <submittedName>
        <fullName evidence="5">Lipase</fullName>
    </submittedName>
</protein>
<keyword evidence="2" id="KW-0378">Hydrolase</keyword>
<sequence length="309" mass="32090">MTGDRLSAAARGIVDMLSAGFPAALGPDTDVAALRQSILQQPSGLPELASVTDRTVPGPEGAPDVPVRIYQPGARGAALPVVVFFHGGGFVLCGLDSHDGLCRELAASSGAVVVSVDYRLAPEHPAPAAVEDAYAALAWVAAHAEELGADPARLAVAGDSAGGNLAAAVCLLARERGGPVPAAQVLIYPALDPAQDSASMREFGEGHFLTADQMRWYWEQYLAGSEPTPLTAPATAHDLSGLPPALLVEAECDPLRDEGRAYAARLPEADVHSAPGVFHGFLDFTAELPQAVAAQRRVAEWLRERLGAS</sequence>
<dbReference type="PANTHER" id="PTHR48081:SF8">
    <property type="entry name" value="ALPHA_BETA HYDROLASE FOLD-3 DOMAIN-CONTAINING PROTEIN-RELATED"/>
    <property type="match status" value="1"/>
</dbReference>
<dbReference type="GO" id="GO:0016787">
    <property type="term" value="F:hydrolase activity"/>
    <property type="evidence" value="ECO:0007669"/>
    <property type="project" value="UniProtKB-KW"/>
</dbReference>
<dbReference type="InterPro" id="IPR013094">
    <property type="entry name" value="AB_hydrolase_3"/>
</dbReference>
<evidence type="ECO:0000256" key="2">
    <source>
        <dbReference type="ARBA" id="ARBA00022801"/>
    </source>
</evidence>
<dbReference type="Gene3D" id="3.40.50.1820">
    <property type="entry name" value="alpha/beta hydrolase"/>
    <property type="match status" value="1"/>
</dbReference>
<dbReference type="EMBL" id="AM900040">
    <property type="protein sequence ID" value="CAP12611.1"/>
    <property type="molecule type" value="Genomic_DNA"/>
</dbReference>
<feature type="active site" evidence="3">
    <location>
        <position position="160"/>
    </location>
</feature>
<feature type="domain" description="Alpha/beta hydrolase fold-3" evidence="4">
    <location>
        <begin position="82"/>
        <end position="282"/>
    </location>
</feature>
<dbReference type="FunFam" id="3.40.50.1820:FF:000089">
    <property type="entry name" value="Alpha/beta hydrolase"/>
    <property type="match status" value="1"/>
</dbReference>
<reference evidence="5" key="1">
    <citation type="journal article" date="2008" name="Microbiology">
        <title>Biosynthesis of elloramycin in Streptomyces olivaceus requires glycosylation by enzymes encoded outside the aglycon cluster.</title>
        <authorList>
            <person name="Ramos A."/>
            <person name="Lombo F."/>
            <person name="Brana A.F."/>
            <person name="Rohr J."/>
            <person name="Mendez C."/>
            <person name="Salas J.A."/>
        </authorList>
    </citation>
    <scope>NUCLEOTIDE SEQUENCE</scope>
    <source>
        <strain evidence="5">Tu 2353</strain>
    </source>
</reference>
<dbReference type="PANTHER" id="PTHR48081">
    <property type="entry name" value="AB HYDROLASE SUPERFAMILY PROTEIN C4A8.06C"/>
    <property type="match status" value="1"/>
</dbReference>
<dbReference type="InterPro" id="IPR033140">
    <property type="entry name" value="Lipase_GDXG_put_SER_AS"/>
</dbReference>
<comment type="similarity">
    <text evidence="1">Belongs to the 'GDXG' lipolytic enzyme family.</text>
</comment>
<evidence type="ECO:0000313" key="5">
    <source>
        <dbReference type="EMBL" id="CAP12611.1"/>
    </source>
</evidence>
<dbReference type="InterPro" id="IPR050300">
    <property type="entry name" value="GDXG_lipolytic_enzyme"/>
</dbReference>
<dbReference type="Pfam" id="PF07859">
    <property type="entry name" value="Abhydrolase_3"/>
    <property type="match status" value="1"/>
</dbReference>
<dbReference type="PROSITE" id="PS01174">
    <property type="entry name" value="LIPASE_GDXG_SER"/>
    <property type="match status" value="1"/>
</dbReference>
<accession>A8KR20</accession>
<evidence type="ECO:0000256" key="3">
    <source>
        <dbReference type="PROSITE-ProRule" id="PRU10038"/>
    </source>
</evidence>
<dbReference type="InterPro" id="IPR029058">
    <property type="entry name" value="AB_hydrolase_fold"/>
</dbReference>